<dbReference type="Proteomes" id="UP000027390">
    <property type="component" value="Segment"/>
</dbReference>
<name>A0A068CDY1_9CAUD</name>
<feature type="transmembrane region" description="Helical" evidence="1">
    <location>
        <begin position="60"/>
        <end position="87"/>
    </location>
</feature>
<keyword evidence="1" id="KW-0472">Membrane</keyword>
<organism evidence="2 3">
    <name type="scientific">Mycobacterium phage Willis</name>
    <dbReference type="NCBI Taxonomy" id="1486404"/>
    <lineage>
        <taxon>Viruses</taxon>
        <taxon>Duplodnaviria</taxon>
        <taxon>Heunggongvirae</taxon>
        <taxon>Uroviricota</taxon>
        <taxon>Caudoviricetes</taxon>
        <taxon>Ceeclamvirinae</taxon>
        <taxon>Bixzunavirus</taxon>
        <taxon>Bixzunavirus Bxz1</taxon>
    </lineage>
</organism>
<evidence type="ECO:0000313" key="2">
    <source>
        <dbReference type="EMBL" id="AID18288.1"/>
    </source>
</evidence>
<evidence type="ECO:0000313" key="3">
    <source>
        <dbReference type="Proteomes" id="UP000027390"/>
    </source>
</evidence>
<proteinExistence type="predicted"/>
<feature type="transmembrane region" description="Helical" evidence="1">
    <location>
        <begin position="29"/>
        <end position="48"/>
    </location>
</feature>
<dbReference type="EMBL" id="KJ595575">
    <property type="protein sequence ID" value="AID18288.1"/>
    <property type="molecule type" value="Genomic_DNA"/>
</dbReference>
<protein>
    <submittedName>
        <fullName evidence="2">Uncharacterized protein</fullName>
    </submittedName>
</protein>
<accession>A0A068CDY1</accession>
<sequence length="100" mass="10123">MGLLVFLVITVASWVPVVTLPTNSGTWLLAGLVAGVLTLFLGAGLTSAQAISDGGTSAAYYLWWALAIGLDAVGGVLAVYCLVSLIARGAGIDIDVEITS</sequence>
<keyword evidence="1" id="KW-1133">Transmembrane helix</keyword>
<reference evidence="2 3" key="1">
    <citation type="submission" date="2014-03" db="EMBL/GenBank/DDBJ databases">
        <authorList>
            <person name="Churilla B.M."/>
            <person name="Abrahim M.R."/>
            <person name="Burke K.A."/>
            <person name="Yu V.J."/>
            <person name="Adkins N.L."/>
            <person name="Cohen K.L."/>
            <person name="Colicchio M.A."/>
            <person name="Fasoranti T.O."/>
            <person name="Genkil J.S."/>
            <person name="Kramer Z.J."/>
            <person name="Prout A.K."/>
            <person name="Schafer C.E."/>
            <person name="Schwarz A.G."/>
            <person name="Tish M."/>
            <person name="Vispute N."/>
            <person name="Wilkes K.E."/>
            <person name="Williams C.R."/>
            <person name="Xiao X."/>
            <person name="Yoder B.A."/>
            <person name="Lapin J.S."/>
            <person name="Ott C.T."/>
            <person name="Walburn T.D."/>
            <person name="Bradley K.W."/>
            <person name="Clarke D.Q."/>
            <person name="Lewis M.F."/>
            <person name="Barker L.P."/>
            <person name="Bailey C."/>
            <person name="Asai D.J."/>
            <person name="Bowman C.A."/>
            <person name="Russell D.A."/>
            <person name="Pope W.H."/>
            <person name="Jacobs-Sera D."/>
            <person name="Hendrix R.W."/>
            <person name="Hatfull G.F."/>
        </authorList>
    </citation>
    <scope>NUCLEOTIDE SEQUENCE [LARGE SCALE GENOMIC DNA]</scope>
</reference>
<keyword evidence="1" id="KW-0812">Transmembrane</keyword>
<gene>
    <name evidence="2" type="primary">242</name>
    <name evidence="2" type="ORF">PBI_WILLIS_242</name>
</gene>
<evidence type="ECO:0000256" key="1">
    <source>
        <dbReference type="SAM" id="Phobius"/>
    </source>
</evidence>